<dbReference type="Pfam" id="PF02831">
    <property type="entry name" value="gpW"/>
    <property type="match status" value="1"/>
</dbReference>
<dbReference type="SUPFAM" id="SSF64210">
    <property type="entry name" value="Head-to-tail joining protein W, gpW"/>
    <property type="match status" value="1"/>
</dbReference>
<reference evidence="1 2" key="1">
    <citation type="submission" date="2014-09" db="EMBL/GenBank/DDBJ databases">
        <title>Cedecea neteri SSMD04 Genome Sequencing.</title>
        <authorList>
            <person name="Tan J.-Y."/>
        </authorList>
    </citation>
    <scope>NUCLEOTIDE SEQUENCE [LARGE SCALE GENOMIC DNA]</scope>
    <source>
        <strain evidence="1 2">SSMD04</strain>
    </source>
</reference>
<gene>
    <name evidence="1" type="ORF">JT31_01870</name>
</gene>
<dbReference type="KEGG" id="cnt:JT31_01870"/>
<dbReference type="InterPro" id="IPR004174">
    <property type="entry name" value="GpW"/>
</dbReference>
<dbReference type="AlphaFoldDB" id="A0A089PWX7"/>
<keyword evidence="2" id="KW-1185">Reference proteome</keyword>
<dbReference type="Gene3D" id="3.30.1580.10">
    <property type="entry name" value="Head-to-tail joining protein W"/>
    <property type="match status" value="1"/>
</dbReference>
<evidence type="ECO:0000313" key="1">
    <source>
        <dbReference type="EMBL" id="AIR03411.1"/>
    </source>
</evidence>
<name>A0A089PWX7_9ENTR</name>
<dbReference type="GO" id="GO:0019058">
    <property type="term" value="P:viral life cycle"/>
    <property type="evidence" value="ECO:0007669"/>
    <property type="project" value="InterPro"/>
</dbReference>
<proteinExistence type="predicted"/>
<dbReference type="NCBIfam" id="NF047331">
    <property type="entry name" value="phage_HTJ"/>
    <property type="match status" value="1"/>
</dbReference>
<dbReference type="InterPro" id="IPR036626">
    <property type="entry name" value="GpW_sf"/>
</dbReference>
<dbReference type="OrthoDB" id="7021092at2"/>
<dbReference type="EMBL" id="CP009451">
    <property type="protein sequence ID" value="AIR03411.1"/>
    <property type="molecule type" value="Genomic_DNA"/>
</dbReference>
<evidence type="ECO:0000313" key="2">
    <source>
        <dbReference type="Proteomes" id="UP000029481"/>
    </source>
</evidence>
<organism evidence="1 2">
    <name type="scientific">Cedecea neteri</name>
    <dbReference type="NCBI Taxonomy" id="158822"/>
    <lineage>
        <taxon>Bacteria</taxon>
        <taxon>Pseudomonadati</taxon>
        <taxon>Pseudomonadota</taxon>
        <taxon>Gammaproteobacteria</taxon>
        <taxon>Enterobacterales</taxon>
        <taxon>Enterobacteriaceae</taxon>
        <taxon>Cedecea</taxon>
    </lineage>
</organism>
<accession>A0A089PWX7</accession>
<protein>
    <submittedName>
        <fullName evidence="1">Head-tail joining protein</fullName>
    </submittedName>
</protein>
<sequence length="68" mass="7503">MATKAELDEARKALHDLLTGKRVASVQKDGRSVTFTSATLSELRTYIANLESELGIVSVRRRPARFGL</sequence>
<dbReference type="Proteomes" id="UP000029481">
    <property type="component" value="Chromosome"/>
</dbReference>
<dbReference type="RefSeq" id="WP_038472671.1">
    <property type="nucleotide sequence ID" value="NZ_CP009451.1"/>
</dbReference>